<protein>
    <recommendedName>
        <fullName evidence="4">Tetratricopeptide repeat protein</fullName>
    </recommendedName>
</protein>
<accession>A0A9D9EDS7</accession>
<sequence length="548" mass="59848">MKRGIKLLSSAALGLAAVACSSPEKMAEMAENVTVNCNPAVLEVVAGEINATVSVTYPADYFHPKAILEVTPVIVYEGGEAAMEPFMFQGEKVIDNYKVVPSDGSTVTEKVHFTYVPGMEKSYLELRGVVKYKNKSVNLPVKKVADGANTTYMLVDKSGKVDYKADNYQEIIKQTAEGQILYTINSSTVRNSQLKSESIKSFQAALDEIKANERKEITSTDIVAYASPDGGEELNAKLSDKRSGSAEKAFSKVTKGHEVEAPVNVKSIGQDWEGFQELVAQSDLEDKDLIIRVLSMYSDPAVREREIKNMSAVYTTLAKEILPELRRARFIANVEFTNYSNEELLQLIEDNIDVLDEEALLRAASVAKENSAKVNVYKKAIEKYNSDRAQYNLAVVYLNDNKVNAAKKELAKVQAKDADWQNAMGVVALREGDKAEAAKCFKAAANQTAKENLAVLDILNGKYADAAAKLADAQGCCHNKTLAYILNGQLDKAAASAKCASPKVSYLKAVIAARQGKADEVKANLEAAGKDEKLAERAAKDIEFAQYR</sequence>
<proteinExistence type="predicted"/>
<evidence type="ECO:0000256" key="1">
    <source>
        <dbReference type="SAM" id="SignalP"/>
    </source>
</evidence>
<dbReference type="AlphaFoldDB" id="A0A9D9EDS7"/>
<dbReference type="EMBL" id="JADIMO010000032">
    <property type="protein sequence ID" value="MBO8444626.1"/>
    <property type="molecule type" value="Genomic_DNA"/>
</dbReference>
<evidence type="ECO:0000313" key="2">
    <source>
        <dbReference type="EMBL" id="MBO8444626.1"/>
    </source>
</evidence>
<dbReference type="SUPFAM" id="SSF48452">
    <property type="entry name" value="TPR-like"/>
    <property type="match status" value="1"/>
</dbReference>
<dbReference type="PROSITE" id="PS51257">
    <property type="entry name" value="PROKAR_LIPOPROTEIN"/>
    <property type="match status" value="1"/>
</dbReference>
<reference evidence="2" key="2">
    <citation type="journal article" date="2021" name="PeerJ">
        <title>Extensive microbial diversity within the chicken gut microbiome revealed by metagenomics and culture.</title>
        <authorList>
            <person name="Gilroy R."/>
            <person name="Ravi A."/>
            <person name="Getino M."/>
            <person name="Pursley I."/>
            <person name="Horton D.L."/>
            <person name="Alikhan N.F."/>
            <person name="Baker D."/>
            <person name="Gharbi K."/>
            <person name="Hall N."/>
            <person name="Watson M."/>
            <person name="Adriaenssens E.M."/>
            <person name="Foster-Nyarko E."/>
            <person name="Jarju S."/>
            <person name="Secka A."/>
            <person name="Antonio M."/>
            <person name="Oren A."/>
            <person name="Chaudhuri R.R."/>
            <person name="La Ragione R."/>
            <person name="Hildebrand F."/>
            <person name="Pallen M.J."/>
        </authorList>
    </citation>
    <scope>NUCLEOTIDE SEQUENCE</scope>
    <source>
        <strain evidence="2">D5-748</strain>
    </source>
</reference>
<name>A0A9D9EDS7_9BACT</name>
<feature type="chain" id="PRO_5038984745" description="Tetratricopeptide repeat protein" evidence="1">
    <location>
        <begin position="28"/>
        <end position="548"/>
    </location>
</feature>
<comment type="caution">
    <text evidence="2">The sequence shown here is derived from an EMBL/GenBank/DDBJ whole genome shotgun (WGS) entry which is preliminary data.</text>
</comment>
<reference evidence="2" key="1">
    <citation type="submission" date="2020-10" db="EMBL/GenBank/DDBJ databases">
        <authorList>
            <person name="Gilroy R."/>
        </authorList>
    </citation>
    <scope>NUCLEOTIDE SEQUENCE</scope>
    <source>
        <strain evidence="2">D5-748</strain>
    </source>
</reference>
<evidence type="ECO:0000313" key="3">
    <source>
        <dbReference type="Proteomes" id="UP000823619"/>
    </source>
</evidence>
<feature type="signal peptide" evidence="1">
    <location>
        <begin position="1"/>
        <end position="27"/>
    </location>
</feature>
<gene>
    <name evidence="2" type="ORF">IAC23_02875</name>
</gene>
<dbReference type="Gene3D" id="1.25.40.10">
    <property type="entry name" value="Tetratricopeptide repeat domain"/>
    <property type="match status" value="1"/>
</dbReference>
<dbReference type="Proteomes" id="UP000823619">
    <property type="component" value="Unassembled WGS sequence"/>
</dbReference>
<evidence type="ECO:0008006" key="4">
    <source>
        <dbReference type="Google" id="ProtNLM"/>
    </source>
</evidence>
<keyword evidence="1" id="KW-0732">Signal</keyword>
<organism evidence="2 3">
    <name type="scientific">Candidatus Cryptobacteroides merdavium</name>
    <dbReference type="NCBI Taxonomy" id="2840769"/>
    <lineage>
        <taxon>Bacteria</taxon>
        <taxon>Pseudomonadati</taxon>
        <taxon>Bacteroidota</taxon>
        <taxon>Bacteroidia</taxon>
        <taxon>Bacteroidales</taxon>
        <taxon>Candidatus Cryptobacteroides</taxon>
    </lineage>
</organism>
<dbReference type="InterPro" id="IPR011990">
    <property type="entry name" value="TPR-like_helical_dom_sf"/>
</dbReference>